<dbReference type="EMBL" id="BLYJ01000007">
    <property type="protein sequence ID" value="GFO87630.1"/>
    <property type="molecule type" value="Genomic_DNA"/>
</dbReference>
<sequence>MQIRHARPEDLPAMQKIFADARAFMRENGNPDQWGDRFPTQEMLDKDLALHRSYVCEDNGKIAATFAFTTDGEPTYRVIRGGAWLDDAPYGVVHRIAAAKGTHGAASFCMNWCMEQCGNIRIDTHANNKPMQGLLNKLGYTYCGVIELENGRGERLAFQKRVEK</sequence>
<dbReference type="Gene3D" id="3.40.630.30">
    <property type="match status" value="1"/>
</dbReference>
<dbReference type="InterPro" id="IPR016181">
    <property type="entry name" value="Acyl_CoA_acyltransferase"/>
</dbReference>
<name>A0ABQ1DY79_9FIRM</name>
<gene>
    <name evidence="2" type="ORF">BUFA31_07940</name>
</gene>
<organism evidence="2 3">
    <name type="scientific">Butyricicoccus faecihominis</name>
    <dbReference type="NCBI Taxonomy" id="1712515"/>
    <lineage>
        <taxon>Bacteria</taxon>
        <taxon>Bacillati</taxon>
        <taxon>Bacillota</taxon>
        <taxon>Clostridia</taxon>
        <taxon>Eubacteriales</taxon>
        <taxon>Butyricicoccaceae</taxon>
        <taxon>Butyricicoccus</taxon>
    </lineage>
</organism>
<dbReference type="Pfam" id="PF00583">
    <property type="entry name" value="Acetyltransf_1"/>
    <property type="match status" value="1"/>
</dbReference>
<feature type="domain" description="N-acetyltransferase" evidence="1">
    <location>
        <begin position="1"/>
        <end position="163"/>
    </location>
</feature>
<evidence type="ECO:0000259" key="1">
    <source>
        <dbReference type="PROSITE" id="PS51186"/>
    </source>
</evidence>
<dbReference type="RefSeq" id="WP_118478568.1">
    <property type="nucleotide sequence ID" value="NZ_BLYJ01000007.1"/>
</dbReference>
<evidence type="ECO:0000313" key="3">
    <source>
        <dbReference type="Proteomes" id="UP000620147"/>
    </source>
</evidence>
<dbReference type="InterPro" id="IPR000182">
    <property type="entry name" value="GNAT_dom"/>
</dbReference>
<reference evidence="2 3" key="1">
    <citation type="submission" date="2020-06" db="EMBL/GenBank/DDBJ databases">
        <title>Characterization of fructooligosaccharide metabolism and fructooligosaccharide-degrading enzymes in human commensal butyrate producers.</title>
        <authorList>
            <person name="Tanno H."/>
            <person name="Fujii T."/>
            <person name="Hirano K."/>
            <person name="Maeno S."/>
            <person name="Tonozuka T."/>
            <person name="Sakamoto M."/>
            <person name="Ohkuma M."/>
            <person name="Tochio T."/>
            <person name="Endo A."/>
        </authorList>
    </citation>
    <scope>NUCLEOTIDE SEQUENCE [LARGE SCALE GENOMIC DNA]</scope>
    <source>
        <strain evidence="2 3">JCM 31056</strain>
    </source>
</reference>
<dbReference type="SUPFAM" id="SSF55729">
    <property type="entry name" value="Acyl-CoA N-acyltransferases (Nat)"/>
    <property type="match status" value="1"/>
</dbReference>
<proteinExistence type="predicted"/>
<evidence type="ECO:0000313" key="2">
    <source>
        <dbReference type="EMBL" id="GFO87630.1"/>
    </source>
</evidence>
<comment type="caution">
    <text evidence="2">The sequence shown here is derived from an EMBL/GenBank/DDBJ whole genome shotgun (WGS) entry which is preliminary data.</text>
</comment>
<protein>
    <submittedName>
        <fullName evidence="2">Acetyltransferase</fullName>
    </submittedName>
</protein>
<keyword evidence="3" id="KW-1185">Reference proteome</keyword>
<dbReference type="PROSITE" id="PS51186">
    <property type="entry name" value="GNAT"/>
    <property type="match status" value="1"/>
</dbReference>
<accession>A0ABQ1DY79</accession>
<dbReference type="Proteomes" id="UP000620147">
    <property type="component" value="Unassembled WGS sequence"/>
</dbReference>